<dbReference type="InterPro" id="IPR036116">
    <property type="entry name" value="FN3_sf"/>
</dbReference>
<dbReference type="SUPFAM" id="SSF54060">
    <property type="entry name" value="His-Me finger endonucleases"/>
    <property type="match status" value="1"/>
</dbReference>
<proteinExistence type="inferred from homology"/>
<keyword evidence="3" id="KW-0378">Hydrolase</keyword>
<reference evidence="6 7" key="1">
    <citation type="journal article" date="2016" name="Int. J. Syst. Evol. Microbiol.">
        <title>Pontibacter aydingkolensis sp. nov., isolated from soil of a salt lake.</title>
        <authorList>
            <person name="Osman G."/>
            <person name="Zhang T."/>
            <person name="Lou K."/>
            <person name="Gao Y."/>
            <person name="Chang W."/>
            <person name="Lin Q."/>
            <person name="Yang H.M."/>
            <person name="Huo X.D."/>
            <person name="Wang N."/>
        </authorList>
    </citation>
    <scope>NUCLEOTIDE SEQUENCE [LARGE SCALE GENOMIC DNA]</scope>
    <source>
        <strain evidence="6 7">KACC 19255</strain>
    </source>
</reference>
<protein>
    <submittedName>
        <fullName evidence="6">Endonuclease</fullName>
    </submittedName>
</protein>
<dbReference type="PANTHER" id="PTHR33607">
    <property type="entry name" value="ENDONUCLEASE-1"/>
    <property type="match status" value="1"/>
</dbReference>
<dbReference type="SUPFAM" id="SSF49265">
    <property type="entry name" value="Fibronectin type III"/>
    <property type="match status" value="1"/>
</dbReference>
<organism evidence="6 7">
    <name type="scientific">Pontibacter aydingkolensis</name>
    <dbReference type="NCBI Taxonomy" id="1911536"/>
    <lineage>
        <taxon>Bacteria</taxon>
        <taxon>Pseudomonadati</taxon>
        <taxon>Bacteroidota</taxon>
        <taxon>Cytophagia</taxon>
        <taxon>Cytophagales</taxon>
        <taxon>Hymenobacteraceae</taxon>
        <taxon>Pontibacter</taxon>
    </lineage>
</organism>
<dbReference type="InterPro" id="IPR026444">
    <property type="entry name" value="Secre_tail"/>
</dbReference>
<dbReference type="Pfam" id="PF18962">
    <property type="entry name" value="Por_Secre_tail"/>
    <property type="match status" value="1"/>
</dbReference>
<dbReference type="GO" id="GO:0004519">
    <property type="term" value="F:endonuclease activity"/>
    <property type="evidence" value="ECO:0007669"/>
    <property type="project" value="UniProtKB-KW"/>
</dbReference>
<dbReference type="SMART" id="SM00060">
    <property type="entry name" value="FN3"/>
    <property type="match status" value="2"/>
</dbReference>
<evidence type="ECO:0000256" key="4">
    <source>
        <dbReference type="SAM" id="SignalP"/>
    </source>
</evidence>
<dbReference type="RefSeq" id="WP_219876955.1">
    <property type="nucleotide sequence ID" value="NZ_JAHYXK010000005.1"/>
</dbReference>
<dbReference type="NCBIfam" id="TIGR04183">
    <property type="entry name" value="Por_Secre_tail"/>
    <property type="match status" value="1"/>
</dbReference>
<dbReference type="Pfam" id="PF04231">
    <property type="entry name" value="Endonuclease_1"/>
    <property type="match status" value="1"/>
</dbReference>
<dbReference type="PANTHER" id="PTHR33607:SF2">
    <property type="entry name" value="ENDONUCLEASE-1"/>
    <property type="match status" value="1"/>
</dbReference>
<dbReference type="InterPro" id="IPR003961">
    <property type="entry name" value="FN3_dom"/>
</dbReference>
<dbReference type="InterPro" id="IPR013783">
    <property type="entry name" value="Ig-like_fold"/>
</dbReference>
<sequence>MKKFLRIAVALLLFVQYASAQTAPPSHLSGEELKTWLRTNWYDGKRVVLDYGTARGKMYNYIDNYNNTVTCVYSGYQQSRTYSESSTSTANMLPINCEHTVPQSWFDEAERMRSDIHHLFPTYETWNSDRGSDPFAEIPDNLTLKWVRGTSSQSTIPTANIDEYSEDTNTHFEPREDHKGNLARAIFYFYTMHANQTFDAGKDVISAVADANTLYQWHLQDPVDERERERNRRTEVVQGNRNPYIDYPDLVATAWGFTPVVCEATAQVSNLAVSNIATTSLNLTWTSGNGNSRLVVIREGAAVDFTPTGTYTGVNANYTLAADQGRGHRLVHSSGGSGVTVTGLTANTTYYVQVFEYCASSEAYNTTNAPTLTATTADYTCSATPATASALVAGSITQTGFTLSWTNGSGDGRLVVIRKDAAGTFAPVNGNSYEGANANYTLANALTDGSRLIYNGAGNSVAVTGLEAGQTYHVQVFESCSNGQMYAVDGAPTYVVTTTAPPTGTGNLIIVQNFNATATDGWAVTSGFSKSSDNTGYPSGQRVRSGSSHQASLTLSTLEFAEVDITGKEDVYLELYNSAVSTTTGNGVEASDYLEVYVALNGAGFSATPDLKITGDQTDNNVRYGMNGTAVLSTTAGTPVTRTFIKANNEMGDIAADKAPSRLHVSIPSGTNSVKLKLLIKTSGDKEVWNVDDVGLYSATATTIPEYAAKVGITVAPNPTTAKAVLQTQKPLSRVQLSVVNALGKVVHGQYIENISHQHILDLNHLPAGLYFVYIKTDKLQAVQRLVVVK</sequence>
<evidence type="ECO:0000256" key="1">
    <source>
        <dbReference type="ARBA" id="ARBA00006429"/>
    </source>
</evidence>
<feature type="signal peptide" evidence="4">
    <location>
        <begin position="1"/>
        <end position="20"/>
    </location>
</feature>
<dbReference type="InterPro" id="IPR007346">
    <property type="entry name" value="Endonuclease-I"/>
</dbReference>
<evidence type="ECO:0000259" key="5">
    <source>
        <dbReference type="PROSITE" id="PS50853"/>
    </source>
</evidence>
<feature type="chain" id="PRO_5045679054" evidence="4">
    <location>
        <begin position="21"/>
        <end position="790"/>
    </location>
</feature>
<dbReference type="CDD" id="cd00063">
    <property type="entry name" value="FN3"/>
    <property type="match status" value="1"/>
</dbReference>
<keyword evidence="4" id="KW-0732">Signal</keyword>
<gene>
    <name evidence="6" type="ORF">K0O23_08340</name>
</gene>
<evidence type="ECO:0000313" key="7">
    <source>
        <dbReference type="Proteomes" id="UP000813018"/>
    </source>
</evidence>
<evidence type="ECO:0000256" key="2">
    <source>
        <dbReference type="ARBA" id="ARBA00022722"/>
    </source>
</evidence>
<comment type="similarity">
    <text evidence="1">Belongs to the EndA/NucM nuclease family.</text>
</comment>
<keyword evidence="2" id="KW-0540">Nuclease</keyword>
<dbReference type="Proteomes" id="UP000813018">
    <property type="component" value="Unassembled WGS sequence"/>
</dbReference>
<evidence type="ECO:0000313" key="6">
    <source>
        <dbReference type="EMBL" id="MBW7467076.1"/>
    </source>
</evidence>
<comment type="caution">
    <text evidence="6">The sequence shown here is derived from an EMBL/GenBank/DDBJ whole genome shotgun (WGS) entry which is preliminary data.</text>
</comment>
<evidence type="ECO:0000256" key="3">
    <source>
        <dbReference type="ARBA" id="ARBA00022801"/>
    </source>
</evidence>
<name>A0ABS7CTA1_9BACT</name>
<dbReference type="InterPro" id="IPR044925">
    <property type="entry name" value="His-Me_finger_sf"/>
</dbReference>
<accession>A0ABS7CTA1</accession>
<dbReference type="EMBL" id="JAHYXK010000005">
    <property type="protein sequence ID" value="MBW7467076.1"/>
    <property type="molecule type" value="Genomic_DNA"/>
</dbReference>
<keyword evidence="6" id="KW-0255">Endonuclease</keyword>
<feature type="domain" description="Fibronectin type-III" evidence="5">
    <location>
        <begin position="267"/>
        <end position="379"/>
    </location>
</feature>
<dbReference type="Gene3D" id="2.60.40.10">
    <property type="entry name" value="Immunoglobulins"/>
    <property type="match status" value="2"/>
</dbReference>
<dbReference type="Pfam" id="PF00041">
    <property type="entry name" value="fn3"/>
    <property type="match status" value="1"/>
</dbReference>
<dbReference type="PROSITE" id="PS50853">
    <property type="entry name" value="FN3"/>
    <property type="match status" value="1"/>
</dbReference>
<keyword evidence="7" id="KW-1185">Reference proteome</keyword>